<gene>
    <name evidence="2" type="ORF">W97_02501</name>
</gene>
<keyword evidence="3" id="KW-1185">Reference proteome</keyword>
<reference evidence="3" key="1">
    <citation type="submission" date="2012-06" db="EMBL/GenBank/DDBJ databases">
        <title>The genome sequence of Coniosporium apollinis CBS 100218.</title>
        <authorList>
            <consortium name="The Broad Institute Genome Sequencing Platform"/>
            <person name="Cuomo C."/>
            <person name="Gorbushina A."/>
            <person name="Noack S."/>
            <person name="Walker B."/>
            <person name="Young S.K."/>
            <person name="Zeng Q."/>
            <person name="Gargeya S."/>
            <person name="Fitzgerald M."/>
            <person name="Haas B."/>
            <person name="Abouelleil A."/>
            <person name="Alvarado L."/>
            <person name="Arachchi H.M."/>
            <person name="Berlin A.M."/>
            <person name="Chapman S.B."/>
            <person name="Goldberg J."/>
            <person name="Griggs A."/>
            <person name="Gujja S."/>
            <person name="Hansen M."/>
            <person name="Howarth C."/>
            <person name="Imamovic A."/>
            <person name="Larimer J."/>
            <person name="McCowan C."/>
            <person name="Montmayeur A."/>
            <person name="Murphy C."/>
            <person name="Neiman D."/>
            <person name="Pearson M."/>
            <person name="Priest M."/>
            <person name="Roberts A."/>
            <person name="Saif S."/>
            <person name="Shea T."/>
            <person name="Sisk P."/>
            <person name="Sykes S."/>
            <person name="Wortman J."/>
            <person name="Nusbaum C."/>
            <person name="Birren B."/>
        </authorList>
    </citation>
    <scope>NUCLEOTIDE SEQUENCE [LARGE SCALE GENOMIC DNA]</scope>
    <source>
        <strain evidence="3">CBS 100218</strain>
    </source>
</reference>
<dbReference type="EMBL" id="JH767562">
    <property type="protein sequence ID" value="EON63274.1"/>
    <property type="molecule type" value="Genomic_DNA"/>
</dbReference>
<proteinExistence type="predicted"/>
<dbReference type="AlphaFoldDB" id="R7YN82"/>
<name>R7YN82_CONA1</name>
<feature type="compositionally biased region" description="Polar residues" evidence="1">
    <location>
        <begin position="52"/>
        <end position="66"/>
    </location>
</feature>
<dbReference type="Proteomes" id="UP000016924">
    <property type="component" value="Unassembled WGS sequence"/>
</dbReference>
<evidence type="ECO:0000313" key="2">
    <source>
        <dbReference type="EMBL" id="EON63274.1"/>
    </source>
</evidence>
<evidence type="ECO:0000256" key="1">
    <source>
        <dbReference type="SAM" id="MobiDB-lite"/>
    </source>
</evidence>
<organism evidence="2 3">
    <name type="scientific">Coniosporium apollinis (strain CBS 100218)</name>
    <name type="common">Rock-inhabiting black yeast</name>
    <dbReference type="NCBI Taxonomy" id="1168221"/>
    <lineage>
        <taxon>Eukaryota</taxon>
        <taxon>Fungi</taxon>
        <taxon>Dikarya</taxon>
        <taxon>Ascomycota</taxon>
        <taxon>Pezizomycotina</taxon>
        <taxon>Dothideomycetes</taxon>
        <taxon>Dothideomycetes incertae sedis</taxon>
        <taxon>Coniosporium</taxon>
    </lineage>
</organism>
<sequence>MAIAKAVEDVDGPMTAELAAAVAVSANDQSACRKLQTTCLPQSLEARPLGNGANNGSSKNMAQSTGHDAERRDRLVE</sequence>
<evidence type="ECO:0000313" key="3">
    <source>
        <dbReference type="Proteomes" id="UP000016924"/>
    </source>
</evidence>
<dbReference type="RefSeq" id="XP_007778591.1">
    <property type="nucleotide sequence ID" value="XM_007780401.1"/>
</dbReference>
<accession>R7YN82</accession>
<dbReference type="HOGENOM" id="CLU_2637964_0_0_1"/>
<feature type="compositionally biased region" description="Basic and acidic residues" evidence="1">
    <location>
        <begin position="67"/>
        <end position="77"/>
    </location>
</feature>
<protein>
    <submittedName>
        <fullName evidence="2">Uncharacterized protein</fullName>
    </submittedName>
</protein>
<feature type="region of interest" description="Disordered" evidence="1">
    <location>
        <begin position="41"/>
        <end position="77"/>
    </location>
</feature>
<dbReference type="GeneID" id="19899812"/>